<dbReference type="InterPro" id="IPR000812">
    <property type="entry name" value="TFIIB"/>
</dbReference>
<dbReference type="Gene3D" id="1.10.472.10">
    <property type="entry name" value="Cyclin-like"/>
    <property type="match status" value="1"/>
</dbReference>
<dbReference type="GO" id="GO:0017025">
    <property type="term" value="F:TBP-class protein binding"/>
    <property type="evidence" value="ECO:0007669"/>
    <property type="project" value="InterPro"/>
</dbReference>
<dbReference type="STRING" id="926571.NVIE_012290"/>
<dbReference type="CDD" id="cd20550">
    <property type="entry name" value="CYCLIN_TFIIB_archaea_like_rpt2"/>
    <property type="match status" value="1"/>
</dbReference>
<dbReference type="AlphaFoldDB" id="A0A060HQM4"/>
<dbReference type="OrthoDB" id="7429at2157"/>
<dbReference type="InterPro" id="IPR013150">
    <property type="entry name" value="TFIIB_cyclin"/>
</dbReference>
<dbReference type="GO" id="GO:0097550">
    <property type="term" value="C:transcription preinitiation complex"/>
    <property type="evidence" value="ECO:0007669"/>
    <property type="project" value="TreeGrafter"/>
</dbReference>
<dbReference type="SMART" id="SM00385">
    <property type="entry name" value="CYCLIN"/>
    <property type="match status" value="2"/>
</dbReference>
<dbReference type="Gene3D" id="1.10.472.170">
    <property type="match status" value="1"/>
</dbReference>
<evidence type="ECO:0000256" key="5">
    <source>
        <dbReference type="ARBA" id="ARBA00023163"/>
    </source>
</evidence>
<dbReference type="GO" id="GO:0003743">
    <property type="term" value="F:translation initiation factor activity"/>
    <property type="evidence" value="ECO:0007669"/>
    <property type="project" value="UniProtKB-KW"/>
</dbReference>
<dbReference type="FunFam" id="1.10.472.170:FF:000001">
    <property type="entry name" value="Transcription initiation factor IIB"/>
    <property type="match status" value="1"/>
</dbReference>
<dbReference type="Pfam" id="PF08271">
    <property type="entry name" value="Zn_Ribbon_TF"/>
    <property type="match status" value="1"/>
</dbReference>
<protein>
    <recommendedName>
        <fullName evidence="2">Transcription initiation factor IIB</fullName>
    </recommendedName>
</protein>
<evidence type="ECO:0000256" key="6">
    <source>
        <dbReference type="ARBA" id="ARBA00053882"/>
    </source>
</evidence>
<dbReference type="PRINTS" id="PR00685">
    <property type="entry name" value="TIFACTORIIB"/>
</dbReference>
<dbReference type="InterPro" id="IPR023486">
    <property type="entry name" value="TFIIB_CS"/>
</dbReference>
<keyword evidence="5" id="KW-0804">Transcription</keyword>
<name>A0A060HQM4_9ARCH</name>
<comment type="similarity">
    <text evidence="1">Belongs to the TFIIB family.</text>
</comment>
<feature type="domain" description="Cyclin-like" evidence="7">
    <location>
        <begin position="119"/>
        <end position="200"/>
    </location>
</feature>
<dbReference type="SUPFAM" id="SSF47954">
    <property type="entry name" value="Cyclin-like"/>
    <property type="match status" value="2"/>
</dbReference>
<comment type="function">
    <text evidence="6">Stabilizes TBP binding to an archaeal box-A promoter. Also responsible for recruiting RNA polymerase II to the pre-initiation complex (DNA-TBP-TFIIB).</text>
</comment>
<dbReference type="PANTHER" id="PTHR11618">
    <property type="entry name" value="TRANSCRIPTION INITIATION FACTOR IIB-RELATED"/>
    <property type="match status" value="1"/>
</dbReference>
<evidence type="ECO:0000256" key="1">
    <source>
        <dbReference type="ARBA" id="ARBA00010857"/>
    </source>
</evidence>
<dbReference type="Proteomes" id="UP000027093">
    <property type="component" value="Chromosome"/>
</dbReference>
<gene>
    <name evidence="8" type="primary">tfb3</name>
    <name evidence="8" type="ORF">NVIE_012290</name>
</gene>
<sequence length="301" mass="33520">MKTSLVSPCKHEKTVTDPESGEIICRSCGLVISDKIQEMRPEWRAFTSQEADDRARTGIPSSLARHDMGLSTVIARTDKDASGRLIEGVMKSTMDRLRAWDFRTQAHSPTDRNLRQAFSELDRLKDKLSLSDAVVEKTAYIYRKAQERGLVRGRTISATLGAALYIAIRETGMSRTLKDIAETSNVKRKDLARMYRLVVLELDLKIPMIDPMKCIARVASKSGLSEKTKRHAMNIMYDVVKSGMSAGKDPMGLAASVLYMASLETGENRTQTDIAEAAGVTEVTVRNRYKNLKSRLDSLAN</sequence>
<dbReference type="GO" id="GO:0070897">
    <property type="term" value="P:transcription preinitiation complex assembly"/>
    <property type="evidence" value="ECO:0007669"/>
    <property type="project" value="InterPro"/>
</dbReference>
<keyword evidence="9" id="KW-1185">Reference proteome</keyword>
<evidence type="ECO:0000256" key="4">
    <source>
        <dbReference type="ARBA" id="ARBA00023015"/>
    </source>
</evidence>
<dbReference type="PANTHER" id="PTHR11618:SF13">
    <property type="entry name" value="TRANSCRIPTION INITIATION FACTOR IIB"/>
    <property type="match status" value="1"/>
</dbReference>
<evidence type="ECO:0000259" key="7">
    <source>
        <dbReference type="SMART" id="SM00385"/>
    </source>
</evidence>
<dbReference type="InterPro" id="IPR036915">
    <property type="entry name" value="Cyclin-like_sf"/>
</dbReference>
<dbReference type="RefSeq" id="WP_075054465.1">
    <property type="nucleotide sequence ID" value="NZ_CP007536.1"/>
</dbReference>
<dbReference type="KEGG" id="nvn:NVIE_012290"/>
<feature type="domain" description="Cyclin-like" evidence="7">
    <location>
        <begin position="213"/>
        <end position="294"/>
    </location>
</feature>
<dbReference type="InterPro" id="IPR013763">
    <property type="entry name" value="Cyclin-like_dom"/>
</dbReference>
<accession>A0A060HQM4</accession>
<dbReference type="InterPro" id="IPR013137">
    <property type="entry name" value="Znf_TFIIB"/>
</dbReference>
<proteinExistence type="inferred from homology"/>
<dbReference type="SUPFAM" id="SSF57783">
    <property type="entry name" value="Zinc beta-ribbon"/>
    <property type="match status" value="1"/>
</dbReference>
<evidence type="ECO:0000256" key="2">
    <source>
        <dbReference type="ARBA" id="ARBA00013932"/>
    </source>
</evidence>
<dbReference type="Pfam" id="PF00382">
    <property type="entry name" value="TFIIB"/>
    <property type="match status" value="2"/>
</dbReference>
<keyword evidence="3" id="KW-0677">Repeat</keyword>
<keyword evidence="8" id="KW-0396">Initiation factor</keyword>
<keyword evidence="4" id="KW-0805">Transcription regulation</keyword>
<organism evidence="8 9">
    <name type="scientific">Nitrososphaera viennensis EN76</name>
    <dbReference type="NCBI Taxonomy" id="926571"/>
    <lineage>
        <taxon>Archaea</taxon>
        <taxon>Nitrososphaerota</taxon>
        <taxon>Nitrososphaeria</taxon>
        <taxon>Nitrososphaerales</taxon>
        <taxon>Nitrososphaeraceae</taxon>
        <taxon>Nitrososphaera</taxon>
    </lineage>
</organism>
<dbReference type="PROSITE" id="PS00782">
    <property type="entry name" value="TFIIB"/>
    <property type="match status" value="1"/>
</dbReference>
<evidence type="ECO:0000256" key="3">
    <source>
        <dbReference type="ARBA" id="ARBA00022737"/>
    </source>
</evidence>
<dbReference type="EMBL" id="CP007536">
    <property type="protein sequence ID" value="AIC15462.1"/>
    <property type="molecule type" value="Genomic_DNA"/>
</dbReference>
<evidence type="ECO:0000313" key="9">
    <source>
        <dbReference type="Proteomes" id="UP000027093"/>
    </source>
</evidence>
<dbReference type="FunFam" id="1.10.472.10:FF:000023">
    <property type="entry name" value="Transcription initiation factor IIB"/>
    <property type="match status" value="1"/>
</dbReference>
<evidence type="ECO:0000313" key="8">
    <source>
        <dbReference type="EMBL" id="AIC15462.1"/>
    </source>
</evidence>
<dbReference type="HOGENOM" id="CLU_043736_0_1_2"/>
<dbReference type="GeneID" id="41598330"/>
<reference evidence="8 9" key="1">
    <citation type="journal article" date="2014" name="Int. J. Syst. Evol. Microbiol.">
        <title>Nitrososphaera viennensis gen. nov., sp. nov., an aerobic and mesophilic, ammonia-oxidizing archaeon from soil and a member of the archaeal phylum Thaumarchaeota.</title>
        <authorList>
            <person name="Stieglmeier M."/>
            <person name="Klingl A."/>
            <person name="Alves R.J."/>
            <person name="Rittmann S.K."/>
            <person name="Melcher M."/>
            <person name="Leisch N."/>
            <person name="Schleper C."/>
        </authorList>
    </citation>
    <scope>NUCLEOTIDE SEQUENCE [LARGE SCALE GENOMIC DNA]</scope>
    <source>
        <strain evidence="8">EN76</strain>
    </source>
</reference>
<keyword evidence="8" id="KW-0648">Protein biosynthesis</keyword>